<sequence>MCMFSQLKYAPLLLTVLCFKAPRTTYQVPLIAPKQDSSAPKLKFCCSENCSQFRFSVSPLYHGKPLELQSPHDHLLCRNAGIPFYHLNIVYKTTKAKQTKPSHLHGENANTPYILKMEWHPK</sequence>
<feature type="signal peptide" evidence="1">
    <location>
        <begin position="1"/>
        <end position="26"/>
    </location>
</feature>
<organism evidence="2">
    <name type="scientific">Rhipicephalus microplus</name>
    <name type="common">Cattle tick</name>
    <name type="synonym">Boophilus microplus</name>
    <dbReference type="NCBI Taxonomy" id="6941"/>
    <lineage>
        <taxon>Eukaryota</taxon>
        <taxon>Metazoa</taxon>
        <taxon>Ecdysozoa</taxon>
        <taxon>Arthropoda</taxon>
        <taxon>Chelicerata</taxon>
        <taxon>Arachnida</taxon>
        <taxon>Acari</taxon>
        <taxon>Parasitiformes</taxon>
        <taxon>Ixodida</taxon>
        <taxon>Ixodoidea</taxon>
        <taxon>Ixodidae</taxon>
        <taxon>Rhipicephalinae</taxon>
        <taxon>Rhipicephalus</taxon>
        <taxon>Boophilus</taxon>
    </lineage>
</organism>
<name>A0A6M2D8R6_RHIMP</name>
<dbReference type="EMBL" id="GHWJ01009926">
    <property type="protein sequence ID" value="NOV42663.1"/>
    <property type="molecule type" value="Transcribed_RNA"/>
</dbReference>
<evidence type="ECO:0000256" key="1">
    <source>
        <dbReference type="SAM" id="SignalP"/>
    </source>
</evidence>
<proteinExistence type="predicted"/>
<protein>
    <submittedName>
        <fullName evidence="2">Putative secreted protein</fullName>
    </submittedName>
</protein>
<reference evidence="2" key="1">
    <citation type="submission" date="2019-09" db="EMBL/GenBank/DDBJ databases">
        <title>Organ-specific transcriptomic study of the physiology of the cattle tick, Rhipicephalus microplus.</title>
        <authorList>
            <person name="Tirloni L."/>
            <person name="Braz G."/>
            <person name="Gandara A.C.P."/>
            <person name="Sabadin G.A."/>
            <person name="da Silva R.M."/>
            <person name="Guizzo M.G."/>
            <person name="Machado J.A."/>
            <person name="Costa E.P."/>
            <person name="Gomes H.F."/>
            <person name="Moraes J."/>
            <person name="Mota M.B.S."/>
            <person name="Mesquita R.D."/>
            <person name="Alvarenga P.H."/>
            <person name="Alves F."/>
            <person name="Seixas A."/>
            <person name="da Fonseca R.N."/>
            <person name="Fogaca A."/>
            <person name="Logullo C."/>
            <person name="Tanaka A."/>
            <person name="Daffre S."/>
            <person name="Termignoni C."/>
            <person name="Vaz I.S.Jr."/>
            <person name="Oliveira P.L."/>
            <person name="Ribeiro J.M."/>
        </authorList>
    </citation>
    <scope>NUCLEOTIDE SEQUENCE</scope>
    <source>
        <strain evidence="2">Porto Alegre</strain>
    </source>
</reference>
<evidence type="ECO:0000313" key="2">
    <source>
        <dbReference type="EMBL" id="NOV42663.1"/>
    </source>
</evidence>
<keyword evidence="1" id="KW-0732">Signal</keyword>
<accession>A0A6M2D8R6</accession>
<feature type="chain" id="PRO_5026705243" evidence="1">
    <location>
        <begin position="27"/>
        <end position="122"/>
    </location>
</feature>
<dbReference type="AlphaFoldDB" id="A0A6M2D8R6"/>